<reference evidence="1 2" key="2">
    <citation type="journal article" date="2019" name="G3 (Bethesda)">
        <title>Hybrid Assembly of the Genome of the Entomopathogenic Nematode Steinernema carpocapsae Identifies the X-Chromosome.</title>
        <authorList>
            <person name="Serra L."/>
            <person name="Macchietto M."/>
            <person name="Macias-Munoz A."/>
            <person name="McGill C.J."/>
            <person name="Rodriguez I.M."/>
            <person name="Rodriguez B."/>
            <person name="Murad R."/>
            <person name="Mortazavi A."/>
        </authorList>
    </citation>
    <scope>NUCLEOTIDE SEQUENCE [LARGE SCALE GENOMIC DNA]</scope>
    <source>
        <strain evidence="1 2">ALL</strain>
    </source>
</reference>
<protein>
    <submittedName>
        <fullName evidence="1">Uncharacterized protein</fullName>
    </submittedName>
</protein>
<reference evidence="1 2" key="1">
    <citation type="journal article" date="2015" name="Genome Biol.">
        <title>Comparative genomics of Steinernema reveals deeply conserved gene regulatory networks.</title>
        <authorList>
            <person name="Dillman A.R."/>
            <person name="Macchietto M."/>
            <person name="Porter C.F."/>
            <person name="Rogers A."/>
            <person name="Williams B."/>
            <person name="Antoshechkin I."/>
            <person name="Lee M.M."/>
            <person name="Goodwin Z."/>
            <person name="Lu X."/>
            <person name="Lewis E.E."/>
            <person name="Goodrich-Blair H."/>
            <person name="Stock S.P."/>
            <person name="Adams B.J."/>
            <person name="Sternberg P.W."/>
            <person name="Mortazavi A."/>
        </authorList>
    </citation>
    <scope>NUCLEOTIDE SEQUENCE [LARGE SCALE GENOMIC DNA]</scope>
    <source>
        <strain evidence="1 2">ALL</strain>
    </source>
</reference>
<evidence type="ECO:0000313" key="2">
    <source>
        <dbReference type="Proteomes" id="UP000298663"/>
    </source>
</evidence>
<gene>
    <name evidence="1" type="ORF">L596_004096</name>
</gene>
<dbReference type="AlphaFoldDB" id="A0A4U8UY67"/>
<comment type="caution">
    <text evidence="1">The sequence shown here is derived from an EMBL/GenBank/DDBJ whole genome shotgun (WGS) entry which is preliminary data.</text>
</comment>
<accession>A0A4U8UY67</accession>
<sequence length="110" mass="12337">MLSYTDAFRSKTAPGFYNITASRVKTFKSGLAAMITVDSFGGPEPLSDRSYHAQETMQNICKLKLEGSQSNDPGRGGKNIARVRRKSSLPNMMWAWKEGMNESRTLWKTL</sequence>
<dbReference type="EMBL" id="AZBU02000001">
    <property type="protein sequence ID" value="TMS37087.1"/>
    <property type="molecule type" value="Genomic_DNA"/>
</dbReference>
<dbReference type="EMBL" id="CM016762">
    <property type="protein sequence ID" value="TMS37087.1"/>
    <property type="molecule type" value="Genomic_DNA"/>
</dbReference>
<dbReference type="Proteomes" id="UP000298663">
    <property type="component" value="Chromosome X"/>
</dbReference>
<organism evidence="1 2">
    <name type="scientific">Steinernema carpocapsae</name>
    <name type="common">Entomopathogenic nematode</name>
    <dbReference type="NCBI Taxonomy" id="34508"/>
    <lineage>
        <taxon>Eukaryota</taxon>
        <taxon>Metazoa</taxon>
        <taxon>Ecdysozoa</taxon>
        <taxon>Nematoda</taxon>
        <taxon>Chromadorea</taxon>
        <taxon>Rhabditida</taxon>
        <taxon>Tylenchina</taxon>
        <taxon>Panagrolaimomorpha</taxon>
        <taxon>Strongyloidoidea</taxon>
        <taxon>Steinernematidae</taxon>
        <taxon>Steinernema</taxon>
    </lineage>
</organism>
<evidence type="ECO:0000313" key="1">
    <source>
        <dbReference type="EMBL" id="TMS37087.1"/>
    </source>
</evidence>
<keyword evidence="2" id="KW-1185">Reference proteome</keyword>
<name>A0A4U8UY67_STECR</name>
<proteinExistence type="predicted"/>